<evidence type="ECO:0000259" key="9">
    <source>
        <dbReference type="Pfam" id="PF00691"/>
    </source>
</evidence>
<evidence type="ECO:0000256" key="3">
    <source>
        <dbReference type="ARBA" id="ARBA00022475"/>
    </source>
</evidence>
<dbReference type="InterPro" id="IPR036737">
    <property type="entry name" value="OmpA-like_sf"/>
</dbReference>
<sequence>MAGQANAAPVIIKRKKVIVGGGHHGGAWKVAYADFVTAMMAFFMLMWLLNATTEKQRKGIADYFNPTVPINRISGGGDGAFFGDSVLSEQTYAQNGTGASASLPTEDRQARGDAAGGPRQASAEDLRVIAEVEKALAGRSGESMTMQRLLRHVVTRVTDEGLVIELYDLPGAPLFQGDTADATPLTEALADVLSDVLASATNKVAVAGHVRAYPVPLAESPVWDLSSRRAQAVHKLITAAGLDDGRFERVVGHADRKPATADPTALRNNRIEVILLRKDT</sequence>
<gene>
    <name evidence="11" type="ORF">JO391_19195</name>
</gene>
<dbReference type="SUPFAM" id="SSF103088">
    <property type="entry name" value="OmpA-like"/>
    <property type="match status" value="1"/>
</dbReference>
<feature type="domain" description="Motility protein B-like N-terminal" evidence="10">
    <location>
        <begin position="15"/>
        <end position="66"/>
    </location>
</feature>
<dbReference type="InterPro" id="IPR050330">
    <property type="entry name" value="Bact_OuterMem_StrucFunc"/>
</dbReference>
<keyword evidence="12" id="KW-1185">Reference proteome</keyword>
<evidence type="ECO:0000256" key="8">
    <source>
        <dbReference type="SAM" id="Phobius"/>
    </source>
</evidence>
<evidence type="ECO:0000256" key="2">
    <source>
        <dbReference type="ARBA" id="ARBA00008914"/>
    </source>
</evidence>
<dbReference type="Pfam" id="PF00691">
    <property type="entry name" value="OmpA"/>
    <property type="match status" value="1"/>
</dbReference>
<evidence type="ECO:0000313" key="11">
    <source>
        <dbReference type="EMBL" id="QYZ72038.1"/>
    </source>
</evidence>
<dbReference type="Gene3D" id="3.30.1330.60">
    <property type="entry name" value="OmpA-like domain"/>
    <property type="match status" value="1"/>
</dbReference>
<reference evidence="11" key="1">
    <citation type="submission" date="2021-02" db="EMBL/GenBank/DDBJ databases">
        <title>Rhodobacter shimadae sp. nov., an aerobic anoxygenic phototrophic bacterium isolated from a hot spring.</title>
        <authorList>
            <person name="Muramatsu S."/>
            <person name="Haruta S."/>
            <person name="Hirose S."/>
            <person name="Hanada S."/>
        </authorList>
    </citation>
    <scope>NUCLEOTIDE SEQUENCE</scope>
    <source>
        <strain evidence="11">N10</strain>
    </source>
</reference>
<dbReference type="RefSeq" id="WP_220664633.1">
    <property type="nucleotide sequence ID" value="NZ_CP069370.1"/>
</dbReference>
<accession>A0A8G0ZZM8</accession>
<keyword evidence="4 8" id="KW-0812">Transmembrane</keyword>
<evidence type="ECO:0000313" key="12">
    <source>
        <dbReference type="Proteomes" id="UP000826300"/>
    </source>
</evidence>
<dbReference type="Pfam" id="PF13677">
    <property type="entry name" value="MotB_plug"/>
    <property type="match status" value="1"/>
</dbReference>
<keyword evidence="6 8" id="KW-0472">Membrane</keyword>
<feature type="transmembrane region" description="Helical" evidence="8">
    <location>
        <begin position="30"/>
        <end position="49"/>
    </location>
</feature>
<dbReference type="EMBL" id="CP069370">
    <property type="protein sequence ID" value="QYZ72038.1"/>
    <property type="molecule type" value="Genomic_DNA"/>
</dbReference>
<feature type="domain" description="OmpA-like" evidence="9">
    <location>
        <begin position="174"/>
        <end position="270"/>
    </location>
</feature>
<evidence type="ECO:0000256" key="4">
    <source>
        <dbReference type="ARBA" id="ARBA00022692"/>
    </source>
</evidence>
<evidence type="ECO:0000256" key="7">
    <source>
        <dbReference type="SAM" id="MobiDB-lite"/>
    </source>
</evidence>
<dbReference type="GO" id="GO:0005886">
    <property type="term" value="C:plasma membrane"/>
    <property type="evidence" value="ECO:0007669"/>
    <property type="project" value="UniProtKB-SubCell"/>
</dbReference>
<evidence type="ECO:0000259" key="10">
    <source>
        <dbReference type="Pfam" id="PF13677"/>
    </source>
</evidence>
<organism evidence="11 12">
    <name type="scientific">Neotabrizicola shimadae</name>
    <dbReference type="NCBI Taxonomy" id="2807096"/>
    <lineage>
        <taxon>Bacteria</taxon>
        <taxon>Pseudomonadati</taxon>
        <taxon>Pseudomonadota</taxon>
        <taxon>Alphaproteobacteria</taxon>
        <taxon>Rhodobacterales</taxon>
        <taxon>Paracoccaceae</taxon>
        <taxon>Neotabrizicola</taxon>
    </lineage>
</organism>
<evidence type="ECO:0000256" key="1">
    <source>
        <dbReference type="ARBA" id="ARBA00004162"/>
    </source>
</evidence>
<dbReference type="AlphaFoldDB" id="A0A8G0ZZM8"/>
<dbReference type="InterPro" id="IPR025713">
    <property type="entry name" value="MotB-like_N_dom"/>
</dbReference>
<comment type="subcellular location">
    <subcellularLocation>
        <location evidence="1">Cell membrane</location>
        <topology evidence="1">Single-pass membrane protein</topology>
    </subcellularLocation>
</comment>
<dbReference type="PANTHER" id="PTHR30329:SF21">
    <property type="entry name" value="LIPOPROTEIN YIAD-RELATED"/>
    <property type="match status" value="1"/>
</dbReference>
<dbReference type="InterPro" id="IPR006665">
    <property type="entry name" value="OmpA-like"/>
</dbReference>
<feature type="region of interest" description="Disordered" evidence="7">
    <location>
        <begin position="95"/>
        <end position="121"/>
    </location>
</feature>
<evidence type="ECO:0000256" key="5">
    <source>
        <dbReference type="ARBA" id="ARBA00022989"/>
    </source>
</evidence>
<protein>
    <submittedName>
        <fullName evidence="11">OmpA family protein</fullName>
    </submittedName>
</protein>
<keyword evidence="3" id="KW-1003">Cell membrane</keyword>
<proteinExistence type="inferred from homology"/>
<dbReference type="Proteomes" id="UP000826300">
    <property type="component" value="Chromosome"/>
</dbReference>
<dbReference type="PANTHER" id="PTHR30329">
    <property type="entry name" value="STATOR ELEMENT OF FLAGELLAR MOTOR COMPLEX"/>
    <property type="match status" value="1"/>
</dbReference>
<evidence type="ECO:0000256" key="6">
    <source>
        <dbReference type="ARBA" id="ARBA00023136"/>
    </source>
</evidence>
<dbReference type="KEGG" id="nsm:JO391_19195"/>
<keyword evidence="5 8" id="KW-1133">Transmembrane helix</keyword>
<comment type="similarity">
    <text evidence="2">Belongs to the MotB family.</text>
</comment>
<name>A0A8G0ZZM8_9RHOB</name>